<feature type="compositionally biased region" description="Low complexity" evidence="3">
    <location>
        <begin position="567"/>
        <end position="588"/>
    </location>
</feature>
<feature type="region of interest" description="Disordered" evidence="3">
    <location>
        <begin position="561"/>
        <end position="588"/>
    </location>
</feature>
<dbReference type="GO" id="GO:0008168">
    <property type="term" value="F:methyltransferase activity"/>
    <property type="evidence" value="ECO:0007669"/>
    <property type="project" value="UniProtKB-KW"/>
</dbReference>
<dbReference type="FunCoup" id="Q23CZ3">
    <property type="interactions" value="312"/>
</dbReference>
<dbReference type="Gene3D" id="3.40.50.150">
    <property type="entry name" value="Vaccinia Virus protein VP39"/>
    <property type="match status" value="2"/>
</dbReference>
<dbReference type="RefSeq" id="XP_001014893.2">
    <property type="nucleotide sequence ID" value="XM_001014893.2"/>
</dbReference>
<dbReference type="InterPro" id="IPR002052">
    <property type="entry name" value="DNA_methylase_N6_adenine_CS"/>
</dbReference>
<dbReference type="SUPFAM" id="SSF53335">
    <property type="entry name" value="S-adenosyl-L-methionine-dependent methyltransferases"/>
    <property type="match status" value="1"/>
</dbReference>
<dbReference type="OrthoDB" id="296065at2759"/>
<proteinExistence type="predicted"/>
<dbReference type="eggNOG" id="KOG2671">
    <property type="taxonomic scope" value="Eukaryota"/>
</dbReference>
<dbReference type="EMBL" id="GG662712">
    <property type="protein sequence ID" value="EAR94347.2"/>
    <property type="molecule type" value="Genomic_DNA"/>
</dbReference>
<name>Q23CZ3_TETTS</name>
<dbReference type="KEGG" id="tet:TTHERM_00051970"/>
<gene>
    <name evidence="6" type="ORF">TTHERM_00051970</name>
</gene>
<dbReference type="InterPro" id="IPR000241">
    <property type="entry name" value="RlmKL-like_Mtase"/>
</dbReference>
<dbReference type="InterPro" id="IPR059073">
    <property type="entry name" value="TRMT11_N"/>
</dbReference>
<dbReference type="PANTHER" id="PTHR13370">
    <property type="entry name" value="RNA METHYLASE-RELATED"/>
    <property type="match status" value="1"/>
</dbReference>
<dbReference type="AlphaFoldDB" id="Q23CZ3"/>
<evidence type="ECO:0000259" key="5">
    <source>
        <dbReference type="Pfam" id="PF25904"/>
    </source>
</evidence>
<organism evidence="6 7">
    <name type="scientific">Tetrahymena thermophila (strain SB210)</name>
    <dbReference type="NCBI Taxonomy" id="312017"/>
    <lineage>
        <taxon>Eukaryota</taxon>
        <taxon>Sar</taxon>
        <taxon>Alveolata</taxon>
        <taxon>Ciliophora</taxon>
        <taxon>Intramacronucleata</taxon>
        <taxon>Oligohymenophorea</taxon>
        <taxon>Hymenostomatida</taxon>
        <taxon>Tetrahymenina</taxon>
        <taxon>Tetrahymenidae</taxon>
        <taxon>Tetrahymena</taxon>
    </lineage>
</organism>
<evidence type="ECO:0000313" key="7">
    <source>
        <dbReference type="Proteomes" id="UP000009168"/>
    </source>
</evidence>
<feature type="compositionally biased region" description="Basic and acidic residues" evidence="3">
    <location>
        <begin position="451"/>
        <end position="467"/>
    </location>
</feature>
<feature type="compositionally biased region" description="Acidic residues" evidence="3">
    <location>
        <begin position="404"/>
        <end position="415"/>
    </location>
</feature>
<dbReference type="GO" id="GO:0003676">
    <property type="term" value="F:nucleic acid binding"/>
    <property type="evidence" value="ECO:0007669"/>
    <property type="project" value="InterPro"/>
</dbReference>
<reference evidence="7" key="1">
    <citation type="journal article" date="2006" name="PLoS Biol.">
        <title>Macronuclear genome sequence of the ciliate Tetrahymena thermophila, a model eukaryote.</title>
        <authorList>
            <person name="Eisen J.A."/>
            <person name="Coyne R.S."/>
            <person name="Wu M."/>
            <person name="Wu D."/>
            <person name="Thiagarajan M."/>
            <person name="Wortman J.R."/>
            <person name="Badger J.H."/>
            <person name="Ren Q."/>
            <person name="Amedeo P."/>
            <person name="Jones K.M."/>
            <person name="Tallon L.J."/>
            <person name="Delcher A.L."/>
            <person name="Salzberg S.L."/>
            <person name="Silva J.C."/>
            <person name="Haas B.J."/>
            <person name="Majoros W.H."/>
            <person name="Farzad M."/>
            <person name="Carlton J.M."/>
            <person name="Smith R.K. Jr."/>
            <person name="Garg J."/>
            <person name="Pearlman R.E."/>
            <person name="Karrer K.M."/>
            <person name="Sun L."/>
            <person name="Manning G."/>
            <person name="Elde N.C."/>
            <person name="Turkewitz A.P."/>
            <person name="Asai D.J."/>
            <person name="Wilkes D.E."/>
            <person name="Wang Y."/>
            <person name="Cai H."/>
            <person name="Collins K."/>
            <person name="Stewart B.A."/>
            <person name="Lee S.R."/>
            <person name="Wilamowska K."/>
            <person name="Weinberg Z."/>
            <person name="Ruzzo W.L."/>
            <person name="Wloga D."/>
            <person name="Gaertig J."/>
            <person name="Frankel J."/>
            <person name="Tsao C.-C."/>
            <person name="Gorovsky M.A."/>
            <person name="Keeling P.J."/>
            <person name="Waller R.F."/>
            <person name="Patron N.J."/>
            <person name="Cherry J.M."/>
            <person name="Stover N.A."/>
            <person name="Krieger C.J."/>
            <person name="del Toro C."/>
            <person name="Ryder H.F."/>
            <person name="Williamson S.C."/>
            <person name="Barbeau R.A."/>
            <person name="Hamilton E.P."/>
            <person name="Orias E."/>
        </authorList>
    </citation>
    <scope>NUCLEOTIDE SEQUENCE [LARGE SCALE GENOMIC DNA]</scope>
    <source>
        <strain evidence="7">SB210</strain>
    </source>
</reference>
<dbReference type="GO" id="GO:0005737">
    <property type="term" value="C:cytoplasm"/>
    <property type="evidence" value="ECO:0007669"/>
    <property type="project" value="TreeGrafter"/>
</dbReference>
<feature type="domain" description="Ribosomal RNA large subunit methyltransferase K/L-like methyltransferase" evidence="4">
    <location>
        <begin position="248"/>
        <end position="385"/>
    </location>
</feature>
<dbReference type="Pfam" id="PF25904">
    <property type="entry name" value="Tmrp11_N"/>
    <property type="match status" value="1"/>
</dbReference>
<dbReference type="InParanoid" id="Q23CZ3"/>
<feature type="domain" description="tRNA (guanine(10)-N(2))-methyltransferase TRMT11 N-terminal" evidence="5">
    <location>
        <begin position="92"/>
        <end position="227"/>
    </location>
</feature>
<dbReference type="InterPro" id="IPR029063">
    <property type="entry name" value="SAM-dependent_MTases_sf"/>
</dbReference>
<feature type="region of interest" description="Disordered" evidence="3">
    <location>
        <begin position="382"/>
        <end position="422"/>
    </location>
</feature>
<evidence type="ECO:0000313" key="6">
    <source>
        <dbReference type="EMBL" id="EAR94347.2"/>
    </source>
</evidence>
<evidence type="ECO:0000259" key="4">
    <source>
        <dbReference type="Pfam" id="PF01170"/>
    </source>
</evidence>
<dbReference type="HOGENOM" id="CLU_029646_5_0_1"/>
<accession>Q23CZ3</accession>
<sequence>MKVLAQFKTIPNYVDFCLPELKSLIAMHNLDWREVFKHEFVQEGQENLTNNNDLINTSPYYPYMYHQNKKLNQKKQLLPISASEIRHTSFRRFPFVYLEFPNVEICQQIIQRSILIDVFIEIISEATNYEDIVKFADKEILFKHNQEDQKILFEVDPYNSHLTQQEIIDRIEIITESLNMRGKIDLKNPQKKFWIMERHVDPFTKQTDSSITNTLLDIYFGVEIGRSKSCTRISQKENQTNKYDLRQRAYLGPTSTDNILSFLMCNQGLTRSGDMILDPFVGSGSLIIPPSHFGAICFGGDLDPRVLHGFGVGRLNKKSQFYQKNEEYCKEMKPKIMLNFEQYELNKPNIIRMDCINTNLREVEIFDAIICDPPYGFRAMTRTAGKKEKKRNRKDKQSTNANTQEDEAQHEEDDQQTGSPLLKQTEQAKIVEEISNQMNGLDIEGKNTQPKNEEEEKKNNENGEERHSYAPTLTVSVDYIVNGLVRLANRVLAPGGRLVFLYPIEREHYNSTGIEKLNYPNFTLVDYSENPLSEKKSRILVTLQKNKSVKEFLEEAGYKNLDEMNEQNQFQNQTDQQQQQQQQQTQAQ</sequence>
<dbReference type="Pfam" id="PF01170">
    <property type="entry name" value="UPF0020"/>
    <property type="match status" value="1"/>
</dbReference>
<keyword evidence="1 6" id="KW-0489">Methyltransferase</keyword>
<feature type="region of interest" description="Disordered" evidence="3">
    <location>
        <begin position="436"/>
        <end position="467"/>
    </location>
</feature>
<keyword evidence="7" id="KW-1185">Reference proteome</keyword>
<evidence type="ECO:0000256" key="1">
    <source>
        <dbReference type="ARBA" id="ARBA00022603"/>
    </source>
</evidence>
<dbReference type="GO" id="GO:0032259">
    <property type="term" value="P:methylation"/>
    <property type="evidence" value="ECO:0007669"/>
    <property type="project" value="UniProtKB-KW"/>
</dbReference>
<dbReference type="GeneID" id="7827086"/>
<dbReference type="STRING" id="312017.Q23CZ3"/>
<dbReference type="Proteomes" id="UP000009168">
    <property type="component" value="Unassembled WGS sequence"/>
</dbReference>
<evidence type="ECO:0000256" key="3">
    <source>
        <dbReference type="SAM" id="MobiDB-lite"/>
    </source>
</evidence>
<dbReference type="PROSITE" id="PS00092">
    <property type="entry name" value="N6_MTASE"/>
    <property type="match status" value="1"/>
</dbReference>
<dbReference type="PIRSF" id="PIRSF017259">
    <property type="entry name" value="tRNA_mtfrase_TRM11"/>
    <property type="match status" value="1"/>
</dbReference>
<keyword evidence="2" id="KW-0808">Transferase</keyword>
<dbReference type="GO" id="GO:0043527">
    <property type="term" value="C:tRNA methyltransferase complex"/>
    <property type="evidence" value="ECO:0007669"/>
    <property type="project" value="UniProtKB-ARBA"/>
</dbReference>
<protein>
    <submittedName>
        <fullName evidence="6">Methyltransferase domain protein</fullName>
    </submittedName>
</protein>
<dbReference type="PANTHER" id="PTHR13370:SF3">
    <property type="entry name" value="TRNA (GUANINE(10)-N2)-METHYLTRANSFERASE HOMOLOG"/>
    <property type="match status" value="1"/>
</dbReference>
<evidence type="ECO:0000256" key="2">
    <source>
        <dbReference type="ARBA" id="ARBA00022679"/>
    </source>
</evidence>